<reference evidence="15" key="1">
    <citation type="journal article" date="2011" name="Genome Biol.">
        <title>Comparative and functional genomics provide insights into the pathogenicity of dermatophytic fungi.</title>
        <authorList>
            <person name="Burmester A."/>
            <person name="Shelest E."/>
            <person name="Gloeckner G."/>
            <person name="Heddergott C."/>
            <person name="Schindler S."/>
            <person name="Staib P."/>
            <person name="Heidel A."/>
            <person name="Felder M."/>
            <person name="Petzold A."/>
            <person name="Szafranski K."/>
            <person name="Feuermann M."/>
            <person name="Pedruzzi I."/>
            <person name="Priebe S."/>
            <person name="Groth M."/>
            <person name="Winkler R."/>
            <person name="Li W."/>
            <person name="Kniemeyer O."/>
            <person name="Schroeckh V."/>
            <person name="Hertweck C."/>
            <person name="Hube B."/>
            <person name="White T.C."/>
            <person name="Platzer M."/>
            <person name="Guthke R."/>
            <person name="Heitman J."/>
            <person name="Woestemeyer J."/>
            <person name="Zipfel P.F."/>
            <person name="Monod M."/>
            <person name="Brakhage A.A."/>
        </authorList>
    </citation>
    <scope>NUCLEOTIDE SEQUENCE [LARGE SCALE GENOMIC DNA]</scope>
    <source>
        <strain evidence="15">HKI 0517</strain>
    </source>
</reference>
<dbReference type="PANTHER" id="PTHR45843">
    <property type="entry name" value="PEPTIDYL-PROLYL CIS-TRANS ISOMERASE-LIKE 4"/>
    <property type="match status" value="1"/>
</dbReference>
<sequence length="588" mass="63738">MLKTKQGTGDVAIPTRGQGGLQHGSSLEELLKVQLSRSFSLHFQRSPSKESKGPFQTAIVADLWEATFDICFSPGRSISLCVPPVRLSACPPVCPSVWLAALAGCSACLCVRGMHEVKNFPFGAMENESSLSSKARAADQQLQHQQRDTGRVTNTTIQTMSVLLETSLGDIVIDLLTESSPRACENVQKGFSFQTGDPLGPDSPESDGGSSIWGVINGPSQKNFTVRFPPKLKHSELGTVSMATVPSAKDADERLAGSQFIITLGDNLDYLNDKAVIFGQVVEGFDVLEKINTAFIDDKGRPLKDIRIRHTVVLDDPYDDPPGLQEPPESPLPTKAQLATVIIADDEDLDQEADEEALERIRREREAQAQALTLEMVGDLPFAEVKPPENVLFVCKLNPVTQDEDLNLIFSRFGRILSCEVIRDKKTGDSLQYAFIEFEDQKDCEQAYFKMQGVLIDDHRIHVDFSQSVSKLSDSWRTATNAKRSSQGGGFGGISNLEKRRQYRAAEAGDRRSKARGLPAPQSLVGEIALGVAAGVEALPVIRIATDPPDAVMGMTGGHGGTGKGTGALTQDMMNETMAVHRDGGEAV</sequence>
<dbReference type="RefSeq" id="XP_003022733.1">
    <property type="nucleotide sequence ID" value="XM_003022687.1"/>
</dbReference>
<dbReference type="GO" id="GO:0003755">
    <property type="term" value="F:peptidyl-prolyl cis-trans isomerase activity"/>
    <property type="evidence" value="ECO:0007669"/>
    <property type="project" value="UniProtKB-UniRule"/>
</dbReference>
<dbReference type="CDD" id="cd12235">
    <property type="entry name" value="RRM_PPIL4"/>
    <property type="match status" value="1"/>
</dbReference>
<evidence type="ECO:0000256" key="3">
    <source>
        <dbReference type="ARBA" id="ARBA00004123"/>
    </source>
</evidence>
<dbReference type="GO" id="GO:0005634">
    <property type="term" value="C:nucleus"/>
    <property type="evidence" value="ECO:0007669"/>
    <property type="project" value="UniProtKB-SubCell"/>
</dbReference>
<dbReference type="EMBL" id="ACYE01000161">
    <property type="protein sequence ID" value="EFE42115.1"/>
    <property type="molecule type" value="Genomic_DNA"/>
</dbReference>
<evidence type="ECO:0000256" key="1">
    <source>
        <dbReference type="ARBA" id="ARBA00000971"/>
    </source>
</evidence>
<dbReference type="HOGENOM" id="CLU_018791_2_1_1"/>
<gene>
    <name evidence="14" type="ORF">TRV_03115</name>
</gene>
<organism evidence="14 15">
    <name type="scientific">Trichophyton verrucosum (strain HKI 0517)</name>
    <dbReference type="NCBI Taxonomy" id="663202"/>
    <lineage>
        <taxon>Eukaryota</taxon>
        <taxon>Fungi</taxon>
        <taxon>Dikarya</taxon>
        <taxon>Ascomycota</taxon>
        <taxon>Pezizomycotina</taxon>
        <taxon>Eurotiomycetes</taxon>
        <taxon>Eurotiomycetidae</taxon>
        <taxon>Onygenales</taxon>
        <taxon>Arthrodermataceae</taxon>
        <taxon>Trichophyton</taxon>
    </lineage>
</organism>
<dbReference type="GeneID" id="9581421"/>
<dbReference type="Proteomes" id="UP000008383">
    <property type="component" value="Unassembled WGS sequence"/>
</dbReference>
<feature type="region of interest" description="Disordered" evidence="11">
    <location>
        <begin position="1"/>
        <end position="20"/>
    </location>
</feature>
<dbReference type="CDD" id="cd01921">
    <property type="entry name" value="cyclophilin_RRM"/>
    <property type="match status" value="1"/>
</dbReference>
<dbReference type="SUPFAM" id="SSF50891">
    <property type="entry name" value="Cyclophilin-like"/>
    <property type="match status" value="1"/>
</dbReference>
<evidence type="ECO:0000256" key="6">
    <source>
        <dbReference type="ARBA" id="ARBA00023110"/>
    </source>
</evidence>
<dbReference type="OrthoDB" id="2083at2759"/>
<keyword evidence="5 9" id="KW-0694">RNA-binding</keyword>
<dbReference type="FunFam" id="3.30.70.330:FF:000377">
    <property type="entry name" value="Peptidyl-prolyl cis-trans isomerase"/>
    <property type="match status" value="1"/>
</dbReference>
<comment type="catalytic activity">
    <reaction evidence="1 10">
        <text>[protein]-peptidylproline (omega=180) = [protein]-peptidylproline (omega=0)</text>
        <dbReference type="Rhea" id="RHEA:16237"/>
        <dbReference type="Rhea" id="RHEA-COMP:10747"/>
        <dbReference type="Rhea" id="RHEA-COMP:10748"/>
        <dbReference type="ChEBI" id="CHEBI:83833"/>
        <dbReference type="ChEBI" id="CHEBI:83834"/>
        <dbReference type="EC" id="5.2.1.8"/>
    </reaction>
</comment>
<comment type="caution">
    <text evidence="14">The sequence shown here is derived from an EMBL/GenBank/DDBJ whole genome shotgun (WGS) entry which is preliminary data.</text>
</comment>
<dbReference type="AlphaFoldDB" id="D4D7N1"/>
<dbReference type="GO" id="GO:0003723">
    <property type="term" value="F:RNA binding"/>
    <property type="evidence" value="ECO:0007669"/>
    <property type="project" value="UniProtKB-UniRule"/>
</dbReference>
<name>D4D7N1_TRIVH</name>
<dbReference type="PANTHER" id="PTHR45843:SF1">
    <property type="entry name" value="PEPTIDYL-PROLYL CIS-TRANS ISOMERASE-LIKE 4"/>
    <property type="match status" value="1"/>
</dbReference>
<protein>
    <recommendedName>
        <fullName evidence="10">Peptidyl-prolyl cis-trans isomerase</fullName>
        <shortName evidence="10">PPIase</shortName>
        <ecNumber evidence="10">5.2.1.8</ecNumber>
    </recommendedName>
</protein>
<evidence type="ECO:0000259" key="13">
    <source>
        <dbReference type="PROSITE" id="PS50102"/>
    </source>
</evidence>
<evidence type="ECO:0000256" key="2">
    <source>
        <dbReference type="ARBA" id="ARBA00002388"/>
    </source>
</evidence>
<evidence type="ECO:0000256" key="5">
    <source>
        <dbReference type="ARBA" id="ARBA00022884"/>
    </source>
</evidence>
<dbReference type="InterPro" id="IPR035979">
    <property type="entry name" value="RBD_domain_sf"/>
</dbReference>
<dbReference type="Pfam" id="PF00076">
    <property type="entry name" value="RRM_1"/>
    <property type="match status" value="1"/>
</dbReference>
<keyword evidence="6 10" id="KW-0697">Rotamase</keyword>
<dbReference type="Gene3D" id="3.30.70.330">
    <property type="match status" value="1"/>
</dbReference>
<dbReference type="InterPro" id="IPR035542">
    <property type="entry name" value="CRIP"/>
</dbReference>
<dbReference type="KEGG" id="tve:TRV_03115"/>
<evidence type="ECO:0000313" key="14">
    <source>
        <dbReference type="EMBL" id="EFE42115.1"/>
    </source>
</evidence>
<dbReference type="InterPro" id="IPR029000">
    <property type="entry name" value="Cyclophilin-like_dom_sf"/>
</dbReference>
<keyword evidence="7 10" id="KW-0413">Isomerase</keyword>
<evidence type="ECO:0000256" key="4">
    <source>
        <dbReference type="ARBA" id="ARBA00010739"/>
    </source>
</evidence>
<evidence type="ECO:0000256" key="7">
    <source>
        <dbReference type="ARBA" id="ARBA00023235"/>
    </source>
</evidence>
<feature type="domain" description="RRM" evidence="13">
    <location>
        <begin position="390"/>
        <end position="468"/>
    </location>
</feature>
<comment type="subcellular location">
    <subcellularLocation>
        <location evidence="3 10">Nucleus</location>
    </subcellularLocation>
</comment>
<accession>D4D7N1</accession>
<dbReference type="InterPro" id="IPR012677">
    <property type="entry name" value="Nucleotide-bd_a/b_plait_sf"/>
</dbReference>
<evidence type="ECO:0000313" key="15">
    <source>
        <dbReference type="Proteomes" id="UP000008383"/>
    </source>
</evidence>
<dbReference type="PROSITE" id="PS50102">
    <property type="entry name" value="RRM"/>
    <property type="match status" value="1"/>
</dbReference>
<dbReference type="PROSITE" id="PS50072">
    <property type="entry name" value="CSA_PPIASE_2"/>
    <property type="match status" value="1"/>
</dbReference>
<keyword evidence="15" id="KW-1185">Reference proteome</keyword>
<dbReference type="Gene3D" id="2.40.100.10">
    <property type="entry name" value="Cyclophilin-like"/>
    <property type="match status" value="1"/>
</dbReference>
<evidence type="ECO:0000256" key="11">
    <source>
        <dbReference type="SAM" id="MobiDB-lite"/>
    </source>
</evidence>
<proteinExistence type="inferred from homology"/>
<keyword evidence="8 10" id="KW-0539">Nucleus</keyword>
<evidence type="ECO:0000256" key="8">
    <source>
        <dbReference type="ARBA" id="ARBA00023242"/>
    </source>
</evidence>
<dbReference type="EC" id="5.2.1.8" evidence="10"/>
<dbReference type="SMART" id="SM00360">
    <property type="entry name" value="RRM"/>
    <property type="match status" value="1"/>
</dbReference>
<comment type="function">
    <text evidence="2 10">PPIases accelerate the folding of proteins. It catalyzes the cis-trans isomerization of proline imidic peptide bonds in oligopeptides.</text>
</comment>
<comment type="similarity">
    <text evidence="4 10">Belongs to the cyclophilin-type PPIase family. PPIL4 subfamily.</text>
</comment>
<dbReference type="InterPro" id="IPR002130">
    <property type="entry name" value="Cyclophilin-type_PPIase_dom"/>
</dbReference>
<dbReference type="InterPro" id="IPR035538">
    <property type="entry name" value="Cyclophilin_PPIL4"/>
</dbReference>
<dbReference type="SUPFAM" id="SSF54928">
    <property type="entry name" value="RNA-binding domain, RBD"/>
    <property type="match status" value="1"/>
</dbReference>
<dbReference type="InterPro" id="IPR000504">
    <property type="entry name" value="RRM_dom"/>
</dbReference>
<evidence type="ECO:0000259" key="12">
    <source>
        <dbReference type="PROSITE" id="PS50072"/>
    </source>
</evidence>
<feature type="domain" description="PPIase cyclophilin-type" evidence="12">
    <location>
        <begin position="185"/>
        <end position="313"/>
    </location>
</feature>
<evidence type="ECO:0000256" key="9">
    <source>
        <dbReference type="PROSITE-ProRule" id="PRU00176"/>
    </source>
</evidence>
<dbReference type="Pfam" id="PF00160">
    <property type="entry name" value="Pro_isomerase"/>
    <property type="match status" value="1"/>
</dbReference>
<evidence type="ECO:0000256" key="10">
    <source>
        <dbReference type="RuleBase" id="RU365081"/>
    </source>
</evidence>